<sequence length="278" mass="31422">MHDSDGLSPGSLVRRWRLGRQLRSLRETSGKTMNEAAAYIGVKRPTISRIETGKQAILAKNVKFLCQLYDVATPEAETLMNRAERSNERGWWASYSDVMPDWFEIYVGFEADAKEIWLFCSEWVPGILQTAAHHRALQVGNLGRSDERGIEFRQERQARVAARKPRLRIVLNEAVLRRRIGDMGEQIAHLVDESQRGHVTLQVLPFDSGPHVAMTGSFNVLTLPGESQPNFVYLEQADSATYLERSVDLGLYSRTFTSLTEQALSPGESRDFLATLVR</sequence>
<gene>
    <name evidence="2" type="ORF">AOZ06_28215</name>
</gene>
<proteinExistence type="predicted"/>
<dbReference type="Proteomes" id="UP000063699">
    <property type="component" value="Chromosome"/>
</dbReference>
<feature type="domain" description="HTH cro/C1-type" evidence="1">
    <location>
        <begin position="22"/>
        <end position="76"/>
    </location>
</feature>
<keyword evidence="3" id="KW-1185">Reference proteome</keyword>
<organism evidence="2 3">
    <name type="scientific">Kibdelosporangium phytohabitans</name>
    <dbReference type="NCBI Taxonomy" id="860235"/>
    <lineage>
        <taxon>Bacteria</taxon>
        <taxon>Bacillati</taxon>
        <taxon>Actinomycetota</taxon>
        <taxon>Actinomycetes</taxon>
        <taxon>Pseudonocardiales</taxon>
        <taxon>Pseudonocardiaceae</taxon>
        <taxon>Kibdelosporangium</taxon>
    </lineage>
</organism>
<dbReference type="RefSeq" id="WP_054292163.1">
    <property type="nucleotide sequence ID" value="NZ_CP012752.1"/>
</dbReference>
<dbReference type="OrthoDB" id="4285266at2"/>
<dbReference type="Gene3D" id="1.10.260.40">
    <property type="entry name" value="lambda repressor-like DNA-binding domains"/>
    <property type="match status" value="1"/>
</dbReference>
<evidence type="ECO:0000313" key="2">
    <source>
        <dbReference type="EMBL" id="ALG10260.1"/>
    </source>
</evidence>
<name>A0A0N9I697_9PSEU</name>
<dbReference type="InterPro" id="IPR043917">
    <property type="entry name" value="DUF5753"/>
</dbReference>
<reference evidence="2 3" key="1">
    <citation type="submission" date="2015-07" db="EMBL/GenBank/DDBJ databases">
        <title>Genome sequencing of Kibdelosporangium phytohabitans.</title>
        <authorList>
            <person name="Qin S."/>
            <person name="Xing K."/>
        </authorList>
    </citation>
    <scope>NUCLEOTIDE SEQUENCE [LARGE SCALE GENOMIC DNA]</scope>
    <source>
        <strain evidence="2 3">KLBMP1111</strain>
    </source>
</reference>
<accession>A0A0N9I697</accession>
<dbReference type="PROSITE" id="PS50943">
    <property type="entry name" value="HTH_CROC1"/>
    <property type="match status" value="1"/>
</dbReference>
<dbReference type="InterPro" id="IPR001387">
    <property type="entry name" value="Cro/C1-type_HTH"/>
</dbReference>
<evidence type="ECO:0000259" key="1">
    <source>
        <dbReference type="PROSITE" id="PS50943"/>
    </source>
</evidence>
<dbReference type="STRING" id="860235.AOZ06_28215"/>
<dbReference type="Pfam" id="PF19054">
    <property type="entry name" value="DUF5753"/>
    <property type="match status" value="1"/>
</dbReference>
<dbReference type="KEGG" id="kphy:AOZ06_28215"/>
<protein>
    <recommendedName>
        <fullName evidence="1">HTH cro/C1-type domain-containing protein</fullName>
    </recommendedName>
</protein>
<dbReference type="EMBL" id="CP012752">
    <property type="protein sequence ID" value="ALG10260.1"/>
    <property type="molecule type" value="Genomic_DNA"/>
</dbReference>
<dbReference type="GO" id="GO:0003677">
    <property type="term" value="F:DNA binding"/>
    <property type="evidence" value="ECO:0007669"/>
    <property type="project" value="InterPro"/>
</dbReference>
<dbReference type="CDD" id="cd00093">
    <property type="entry name" value="HTH_XRE"/>
    <property type="match status" value="1"/>
</dbReference>
<dbReference type="Pfam" id="PF13560">
    <property type="entry name" value="HTH_31"/>
    <property type="match status" value="1"/>
</dbReference>
<dbReference type="AlphaFoldDB" id="A0A0N9I697"/>
<dbReference type="SUPFAM" id="SSF47413">
    <property type="entry name" value="lambda repressor-like DNA-binding domains"/>
    <property type="match status" value="1"/>
</dbReference>
<dbReference type="SMART" id="SM00530">
    <property type="entry name" value="HTH_XRE"/>
    <property type="match status" value="1"/>
</dbReference>
<dbReference type="InterPro" id="IPR010982">
    <property type="entry name" value="Lambda_DNA-bd_dom_sf"/>
</dbReference>
<evidence type="ECO:0000313" key="3">
    <source>
        <dbReference type="Proteomes" id="UP000063699"/>
    </source>
</evidence>